<dbReference type="SUPFAM" id="SSF47781">
    <property type="entry name" value="RuvA domain 2-like"/>
    <property type="match status" value="1"/>
</dbReference>
<feature type="compositionally biased region" description="Polar residues" evidence="8">
    <location>
        <begin position="301"/>
        <end position="317"/>
    </location>
</feature>
<comment type="similarity">
    <text evidence="2">Belongs to the ERCC1/RAD10/SWI10 family.</text>
</comment>
<dbReference type="HOGENOM" id="CLU_041616_2_1_1"/>
<evidence type="ECO:0000256" key="8">
    <source>
        <dbReference type="SAM" id="MobiDB-lite"/>
    </source>
</evidence>
<protein>
    <recommendedName>
        <fullName evidence="7">DNA excision repair protein ERCC-1</fullName>
    </recommendedName>
</protein>
<dbReference type="NCBIfam" id="TIGR00597">
    <property type="entry name" value="rad10"/>
    <property type="match status" value="1"/>
</dbReference>
<dbReference type="GO" id="GO:0003684">
    <property type="term" value="F:damaged DNA binding"/>
    <property type="evidence" value="ECO:0007669"/>
    <property type="project" value="InterPro"/>
</dbReference>
<evidence type="ECO:0000256" key="2">
    <source>
        <dbReference type="ARBA" id="ARBA00008283"/>
    </source>
</evidence>
<proteinExistence type="inferred from homology"/>
<keyword evidence="4" id="KW-0238">DNA-binding</keyword>
<dbReference type="InterPro" id="IPR047260">
    <property type="entry name" value="ERCC1-like_central_dom"/>
</dbReference>
<dbReference type="InterPro" id="IPR011335">
    <property type="entry name" value="Restrct_endonuc-II-like"/>
</dbReference>
<accession>S8FE97</accession>
<comment type="subcellular location">
    <subcellularLocation>
        <location evidence="1">Nucleus</location>
    </subcellularLocation>
</comment>
<evidence type="ECO:0000256" key="6">
    <source>
        <dbReference type="ARBA" id="ARBA00023242"/>
    </source>
</evidence>
<dbReference type="EMBL" id="KE504153">
    <property type="protein sequence ID" value="EPS99815.1"/>
    <property type="molecule type" value="Genomic_DNA"/>
</dbReference>
<evidence type="ECO:0000313" key="11">
    <source>
        <dbReference type="Proteomes" id="UP000015241"/>
    </source>
</evidence>
<evidence type="ECO:0000259" key="9">
    <source>
        <dbReference type="Pfam" id="PF03834"/>
    </source>
</evidence>
<feature type="compositionally biased region" description="Acidic residues" evidence="8">
    <location>
        <begin position="333"/>
        <end position="342"/>
    </location>
</feature>
<keyword evidence="6" id="KW-0539">Nucleus</keyword>
<feature type="compositionally biased region" description="Polar residues" evidence="8">
    <location>
        <begin position="1"/>
        <end position="12"/>
    </location>
</feature>
<dbReference type="InParanoid" id="S8FE97"/>
<dbReference type="PANTHER" id="PTHR12749:SF0">
    <property type="entry name" value="DNA EXCISION REPAIR PROTEIN ERCC-1"/>
    <property type="match status" value="1"/>
</dbReference>
<dbReference type="GO" id="GO:0000110">
    <property type="term" value="C:nucleotide-excision repair factor 1 complex"/>
    <property type="evidence" value="ECO:0007669"/>
    <property type="project" value="TreeGrafter"/>
</dbReference>
<feature type="domain" description="ERCC1-like central" evidence="9">
    <location>
        <begin position="27"/>
        <end position="140"/>
    </location>
</feature>
<keyword evidence="11" id="KW-1185">Reference proteome</keyword>
<organism evidence="10 11">
    <name type="scientific">Fomitopsis schrenkii</name>
    <name type="common">Brown rot fungus</name>
    <dbReference type="NCBI Taxonomy" id="2126942"/>
    <lineage>
        <taxon>Eukaryota</taxon>
        <taxon>Fungi</taxon>
        <taxon>Dikarya</taxon>
        <taxon>Basidiomycota</taxon>
        <taxon>Agaricomycotina</taxon>
        <taxon>Agaricomycetes</taxon>
        <taxon>Polyporales</taxon>
        <taxon>Fomitopsis</taxon>
    </lineage>
</organism>
<dbReference type="InterPro" id="IPR004579">
    <property type="entry name" value="ERCC1/RAD10/SWI10"/>
</dbReference>
<dbReference type="FunFam" id="3.40.50.10130:FF:000001">
    <property type="entry name" value="DNA excision repair protein ERCC-1"/>
    <property type="match status" value="1"/>
</dbReference>
<dbReference type="FunCoup" id="S8FE97">
    <property type="interactions" value="67"/>
</dbReference>
<dbReference type="InterPro" id="IPR010994">
    <property type="entry name" value="RuvA_2-like"/>
</dbReference>
<dbReference type="FunFam" id="1.10.150.20:FF:000017">
    <property type="entry name" value="DNA excision repair protein ERCC-1"/>
    <property type="match status" value="1"/>
</dbReference>
<dbReference type="PANTHER" id="PTHR12749">
    <property type="entry name" value="EXCISION REPAIR CROSS-COMPLEMENTING 1 ERCC1"/>
    <property type="match status" value="1"/>
</dbReference>
<dbReference type="Pfam" id="PF03834">
    <property type="entry name" value="Rad10"/>
    <property type="match status" value="1"/>
</dbReference>
<dbReference type="STRING" id="743788.S8FE97"/>
<name>S8FE97_FOMSC</name>
<evidence type="ECO:0000256" key="4">
    <source>
        <dbReference type="ARBA" id="ARBA00023125"/>
    </source>
</evidence>
<dbReference type="Gene3D" id="3.40.50.10130">
    <property type="match status" value="1"/>
</dbReference>
<dbReference type="GO" id="GO:0006312">
    <property type="term" value="P:mitotic recombination"/>
    <property type="evidence" value="ECO:0007669"/>
    <property type="project" value="TreeGrafter"/>
</dbReference>
<dbReference type="SUPFAM" id="SSF52980">
    <property type="entry name" value="Restriction endonuclease-like"/>
    <property type="match status" value="1"/>
</dbReference>
<keyword evidence="3" id="KW-0227">DNA damage</keyword>
<dbReference type="GO" id="GO:0006302">
    <property type="term" value="P:double-strand break repair"/>
    <property type="evidence" value="ECO:0007669"/>
    <property type="project" value="UniProtKB-ARBA"/>
</dbReference>
<dbReference type="GO" id="GO:0003697">
    <property type="term" value="F:single-stranded DNA binding"/>
    <property type="evidence" value="ECO:0007669"/>
    <property type="project" value="TreeGrafter"/>
</dbReference>
<dbReference type="OrthoDB" id="10262814at2759"/>
<dbReference type="Proteomes" id="UP000015241">
    <property type="component" value="Unassembled WGS sequence"/>
</dbReference>
<evidence type="ECO:0000256" key="7">
    <source>
        <dbReference type="ARBA" id="ARBA00071993"/>
    </source>
</evidence>
<dbReference type="eggNOG" id="KOG2841">
    <property type="taxonomic scope" value="Eukaryota"/>
</dbReference>
<feature type="region of interest" description="Disordered" evidence="8">
    <location>
        <begin position="283"/>
        <end position="368"/>
    </location>
</feature>
<dbReference type="Pfam" id="PF14520">
    <property type="entry name" value="HHH_5"/>
    <property type="match status" value="1"/>
</dbReference>
<dbReference type="GO" id="GO:0070522">
    <property type="term" value="C:ERCC4-ERCC1 complex"/>
    <property type="evidence" value="ECO:0007669"/>
    <property type="project" value="TreeGrafter"/>
</dbReference>
<dbReference type="GO" id="GO:0006289">
    <property type="term" value="P:nucleotide-excision repair"/>
    <property type="evidence" value="ECO:0007669"/>
    <property type="project" value="UniProtKB-ARBA"/>
</dbReference>
<dbReference type="Gene3D" id="1.10.150.20">
    <property type="entry name" value="5' to 3' exonuclease, C-terminal subdomain"/>
    <property type="match status" value="1"/>
</dbReference>
<evidence type="ECO:0000256" key="3">
    <source>
        <dbReference type="ARBA" id="ARBA00022763"/>
    </source>
</evidence>
<dbReference type="CDD" id="cd22325">
    <property type="entry name" value="ERCC1_C-like"/>
    <property type="match status" value="1"/>
</dbReference>
<evidence type="ECO:0000256" key="1">
    <source>
        <dbReference type="ARBA" id="ARBA00004123"/>
    </source>
</evidence>
<sequence length="368" mass="40349">MSSSTTATSNRPNAPKPPVVVPGTGNNIIVNPCQRGNPILECVRNVGKEFGDIVADYQVGRTTGVLFLSLRYHRLHPEYIHQRIERLGHAYTLRVLLLMCDVSEHQEPIRELTKICLINNITIMVAWNPEEAGYYLSTYKQFENKPPDLIKERVDKSYDAMLRTALTSISKVNKTDVETLRTTFGSFADIAQASSEQLQKLPGVGQVKAKRIQDAFRKPFRNHATSSLSAQLMTTHLSQAKQDKGKGKASDVSGITDMAASVQTSGASSGPPRNQSPVWDIELDLSIPSPPPTSTAKDLGTRTSTSPRAEAGTSSIDPSTSRRKRPPSPVWDIELDLNESDVEEGRPAPSKKTRAGGFGDPLFLQETP</sequence>
<feature type="region of interest" description="Disordered" evidence="8">
    <location>
        <begin position="1"/>
        <end position="21"/>
    </location>
</feature>
<evidence type="ECO:0000256" key="5">
    <source>
        <dbReference type="ARBA" id="ARBA00023204"/>
    </source>
</evidence>
<dbReference type="GO" id="GO:0070914">
    <property type="term" value="P:UV-damage excision repair"/>
    <property type="evidence" value="ECO:0007669"/>
    <property type="project" value="TreeGrafter"/>
</dbReference>
<gene>
    <name evidence="10" type="ORF">FOMPIDRAFT_1123757</name>
</gene>
<evidence type="ECO:0000313" key="10">
    <source>
        <dbReference type="EMBL" id="EPS99815.1"/>
    </source>
</evidence>
<dbReference type="AlphaFoldDB" id="S8FE97"/>
<reference evidence="10 11" key="1">
    <citation type="journal article" date="2012" name="Science">
        <title>The Paleozoic origin of enzymatic lignin decomposition reconstructed from 31 fungal genomes.</title>
        <authorList>
            <person name="Floudas D."/>
            <person name="Binder M."/>
            <person name="Riley R."/>
            <person name="Barry K."/>
            <person name="Blanchette R.A."/>
            <person name="Henrissat B."/>
            <person name="Martinez A.T."/>
            <person name="Otillar R."/>
            <person name="Spatafora J.W."/>
            <person name="Yadav J.S."/>
            <person name="Aerts A."/>
            <person name="Benoit I."/>
            <person name="Boyd A."/>
            <person name="Carlson A."/>
            <person name="Copeland A."/>
            <person name="Coutinho P.M."/>
            <person name="de Vries R.P."/>
            <person name="Ferreira P."/>
            <person name="Findley K."/>
            <person name="Foster B."/>
            <person name="Gaskell J."/>
            <person name="Glotzer D."/>
            <person name="Gorecki P."/>
            <person name="Heitman J."/>
            <person name="Hesse C."/>
            <person name="Hori C."/>
            <person name="Igarashi K."/>
            <person name="Jurgens J.A."/>
            <person name="Kallen N."/>
            <person name="Kersten P."/>
            <person name="Kohler A."/>
            <person name="Kuees U."/>
            <person name="Kumar T.K.A."/>
            <person name="Kuo A."/>
            <person name="LaButti K."/>
            <person name="Larrondo L.F."/>
            <person name="Lindquist E."/>
            <person name="Ling A."/>
            <person name="Lombard V."/>
            <person name="Lucas S."/>
            <person name="Lundell T."/>
            <person name="Martin R."/>
            <person name="McLaughlin D.J."/>
            <person name="Morgenstern I."/>
            <person name="Morin E."/>
            <person name="Murat C."/>
            <person name="Nagy L.G."/>
            <person name="Nolan M."/>
            <person name="Ohm R.A."/>
            <person name="Patyshakuliyeva A."/>
            <person name="Rokas A."/>
            <person name="Ruiz-Duenas F.J."/>
            <person name="Sabat G."/>
            <person name="Salamov A."/>
            <person name="Samejima M."/>
            <person name="Schmutz J."/>
            <person name="Slot J.C."/>
            <person name="St John F."/>
            <person name="Stenlid J."/>
            <person name="Sun H."/>
            <person name="Sun S."/>
            <person name="Syed K."/>
            <person name="Tsang A."/>
            <person name="Wiebenga A."/>
            <person name="Young D."/>
            <person name="Pisabarro A."/>
            <person name="Eastwood D.C."/>
            <person name="Martin F."/>
            <person name="Cullen D."/>
            <person name="Grigoriev I.V."/>
            <person name="Hibbett D.S."/>
        </authorList>
    </citation>
    <scope>NUCLEOTIDE SEQUENCE</scope>
    <source>
        <strain evidence="11">FP-58527</strain>
    </source>
</reference>
<keyword evidence="5" id="KW-0234">DNA repair</keyword>